<organism evidence="7 8">
    <name type="scientific">Egibacter rhizosphaerae</name>
    <dbReference type="NCBI Taxonomy" id="1670831"/>
    <lineage>
        <taxon>Bacteria</taxon>
        <taxon>Bacillati</taxon>
        <taxon>Actinomycetota</taxon>
        <taxon>Nitriliruptoria</taxon>
        <taxon>Egibacterales</taxon>
        <taxon>Egibacteraceae</taxon>
        <taxon>Egibacter</taxon>
    </lineage>
</organism>
<name>A0A411YID8_9ACTN</name>
<dbReference type="PROSITE" id="PS00211">
    <property type="entry name" value="ABC_TRANSPORTER_1"/>
    <property type="match status" value="1"/>
</dbReference>
<dbReference type="GO" id="GO:0016887">
    <property type="term" value="F:ATP hydrolysis activity"/>
    <property type="evidence" value="ECO:0007669"/>
    <property type="project" value="InterPro"/>
</dbReference>
<evidence type="ECO:0000256" key="2">
    <source>
        <dbReference type="ARBA" id="ARBA00022448"/>
    </source>
</evidence>
<feature type="domain" description="ABC transporter" evidence="6">
    <location>
        <begin position="2"/>
        <end position="234"/>
    </location>
</feature>
<evidence type="ECO:0000256" key="5">
    <source>
        <dbReference type="ARBA" id="ARBA00022970"/>
    </source>
</evidence>
<keyword evidence="5" id="KW-0029">Amino-acid transport</keyword>
<evidence type="ECO:0000256" key="4">
    <source>
        <dbReference type="ARBA" id="ARBA00022840"/>
    </source>
</evidence>
<evidence type="ECO:0000313" key="7">
    <source>
        <dbReference type="EMBL" id="QBI20911.1"/>
    </source>
</evidence>
<protein>
    <submittedName>
        <fullName evidence="7">ABC transporter ATP-binding protein</fullName>
    </submittedName>
</protein>
<sequence length="234" mass="25057">MLEISGLHAAYGDARVLSDISLSVGEGEIVALLGPNGAGKTTLVKSASGTLPPTAGTVRLGDAELTRLRLHHVAAAGLAVVPEGRRLFTRLTVLDNLEVGAYTREARAHLDETLARVYELFPVLRDRTQQQSGTLSGGEQQMLAIGRALMARPRFLLMDEPSLGLSPLLVGQMFALIQQVAELGLGVLLVEQNVAQALEVSQRGYVLEEGSIVEEGTREQLLASPRVREAYLAL</sequence>
<keyword evidence="3" id="KW-0547">Nucleotide-binding</keyword>
<dbReference type="PROSITE" id="PS50893">
    <property type="entry name" value="ABC_TRANSPORTER_2"/>
    <property type="match status" value="1"/>
</dbReference>
<accession>A0A411YID8</accession>
<dbReference type="Gene3D" id="3.40.50.300">
    <property type="entry name" value="P-loop containing nucleotide triphosphate hydrolases"/>
    <property type="match status" value="1"/>
</dbReference>
<dbReference type="GO" id="GO:0015807">
    <property type="term" value="P:L-amino acid transport"/>
    <property type="evidence" value="ECO:0007669"/>
    <property type="project" value="TreeGrafter"/>
</dbReference>
<proteinExistence type="inferred from homology"/>
<dbReference type="EMBL" id="CP036402">
    <property type="protein sequence ID" value="QBI20911.1"/>
    <property type="molecule type" value="Genomic_DNA"/>
</dbReference>
<dbReference type="InterPro" id="IPR017871">
    <property type="entry name" value="ABC_transporter-like_CS"/>
</dbReference>
<keyword evidence="8" id="KW-1185">Reference proteome</keyword>
<comment type="similarity">
    <text evidence="1">Belongs to the ABC transporter superfamily.</text>
</comment>
<dbReference type="CDD" id="cd03224">
    <property type="entry name" value="ABC_TM1139_LivF_branched"/>
    <property type="match status" value="1"/>
</dbReference>
<evidence type="ECO:0000256" key="3">
    <source>
        <dbReference type="ARBA" id="ARBA00022741"/>
    </source>
</evidence>
<dbReference type="PANTHER" id="PTHR43820:SF4">
    <property type="entry name" value="HIGH-AFFINITY BRANCHED-CHAIN AMINO ACID TRANSPORT ATP-BINDING PROTEIN LIVF"/>
    <property type="match status" value="1"/>
</dbReference>
<dbReference type="AlphaFoldDB" id="A0A411YID8"/>
<dbReference type="SUPFAM" id="SSF52540">
    <property type="entry name" value="P-loop containing nucleoside triphosphate hydrolases"/>
    <property type="match status" value="1"/>
</dbReference>
<evidence type="ECO:0000313" key="8">
    <source>
        <dbReference type="Proteomes" id="UP000291469"/>
    </source>
</evidence>
<evidence type="ECO:0000256" key="1">
    <source>
        <dbReference type="ARBA" id="ARBA00005417"/>
    </source>
</evidence>
<dbReference type="RefSeq" id="WP_131155904.1">
    <property type="nucleotide sequence ID" value="NZ_CP036402.1"/>
</dbReference>
<dbReference type="OrthoDB" id="9776369at2"/>
<evidence type="ECO:0000259" key="6">
    <source>
        <dbReference type="PROSITE" id="PS50893"/>
    </source>
</evidence>
<gene>
    <name evidence="7" type="ORF">ER308_15895</name>
</gene>
<reference evidence="7 8" key="1">
    <citation type="submission" date="2019-01" db="EMBL/GenBank/DDBJ databases">
        <title>Egibacter rhizosphaerae EGI 80759T.</title>
        <authorList>
            <person name="Chen D.-D."/>
            <person name="Tian Y."/>
            <person name="Jiao J.-Y."/>
            <person name="Zhang X.-T."/>
            <person name="Zhang Y.-G."/>
            <person name="Zhang Y."/>
            <person name="Xiao M."/>
            <person name="Shu W.-S."/>
            <person name="Li W.-J."/>
        </authorList>
    </citation>
    <scope>NUCLEOTIDE SEQUENCE [LARGE SCALE GENOMIC DNA]</scope>
    <source>
        <strain evidence="7 8">EGI 80759</strain>
    </source>
</reference>
<keyword evidence="2" id="KW-0813">Transport</keyword>
<dbReference type="GO" id="GO:0005524">
    <property type="term" value="F:ATP binding"/>
    <property type="evidence" value="ECO:0007669"/>
    <property type="project" value="UniProtKB-KW"/>
</dbReference>
<keyword evidence="4 7" id="KW-0067">ATP-binding</keyword>
<dbReference type="InterPro" id="IPR003593">
    <property type="entry name" value="AAA+_ATPase"/>
</dbReference>
<dbReference type="PANTHER" id="PTHR43820">
    <property type="entry name" value="HIGH-AFFINITY BRANCHED-CHAIN AMINO ACID TRANSPORT ATP-BINDING PROTEIN LIVF"/>
    <property type="match status" value="1"/>
</dbReference>
<dbReference type="Pfam" id="PF00005">
    <property type="entry name" value="ABC_tran"/>
    <property type="match status" value="1"/>
</dbReference>
<dbReference type="Proteomes" id="UP000291469">
    <property type="component" value="Chromosome"/>
</dbReference>
<dbReference type="InterPro" id="IPR052156">
    <property type="entry name" value="BCAA_Transport_ATP-bd_LivF"/>
</dbReference>
<dbReference type="InterPro" id="IPR003439">
    <property type="entry name" value="ABC_transporter-like_ATP-bd"/>
</dbReference>
<dbReference type="SMART" id="SM00382">
    <property type="entry name" value="AAA"/>
    <property type="match status" value="1"/>
</dbReference>
<dbReference type="KEGG" id="erz:ER308_15895"/>
<dbReference type="InterPro" id="IPR027417">
    <property type="entry name" value="P-loop_NTPase"/>
</dbReference>
<dbReference type="GO" id="GO:0015658">
    <property type="term" value="F:branched-chain amino acid transmembrane transporter activity"/>
    <property type="evidence" value="ECO:0007669"/>
    <property type="project" value="TreeGrafter"/>
</dbReference>